<sequence length="91" mass="10872">MITYIVFFQYGEPNSKIPTNLTRTLARKLDMINAAENLNDLRSPPANHLELLEPKENRYYSILVNKQYRLIFKFEDNQLSHLYLDPHSYRL</sequence>
<keyword evidence="2" id="KW-1185">Reference proteome</keyword>
<dbReference type="InterPro" id="IPR007711">
    <property type="entry name" value="HigB-1"/>
</dbReference>
<accession>A0A1T0AW58</accession>
<dbReference type="Proteomes" id="UP000190023">
    <property type="component" value="Unassembled WGS sequence"/>
</dbReference>
<dbReference type="AlphaFoldDB" id="A0A1T0AW58"/>
<dbReference type="Gene3D" id="3.30.2310.20">
    <property type="entry name" value="RelE-like"/>
    <property type="match status" value="1"/>
</dbReference>
<dbReference type="PANTHER" id="PTHR40266:SF2">
    <property type="entry name" value="TOXIN HIGB-1"/>
    <property type="match status" value="1"/>
</dbReference>
<evidence type="ECO:0000313" key="1">
    <source>
        <dbReference type="EMBL" id="OOS01038.1"/>
    </source>
</evidence>
<name>A0A1T0AW58_9PAST</name>
<dbReference type="PANTHER" id="PTHR40266">
    <property type="entry name" value="TOXIN HIGB-1"/>
    <property type="match status" value="1"/>
</dbReference>
<dbReference type="Pfam" id="PF05015">
    <property type="entry name" value="HigB-like_toxin"/>
    <property type="match status" value="1"/>
</dbReference>
<evidence type="ECO:0008006" key="3">
    <source>
        <dbReference type="Google" id="ProtNLM"/>
    </source>
</evidence>
<proteinExistence type="predicted"/>
<protein>
    <recommendedName>
        <fullName evidence="3">Plasmid maintenance system killer protein</fullName>
    </recommendedName>
</protein>
<comment type="caution">
    <text evidence="1">The sequence shown here is derived from an EMBL/GenBank/DDBJ whole genome shotgun (WGS) entry which is preliminary data.</text>
</comment>
<dbReference type="STRING" id="123822.B0188_10295"/>
<dbReference type="InterPro" id="IPR035093">
    <property type="entry name" value="RelE/ParE_toxin_dom_sf"/>
</dbReference>
<reference evidence="1 2" key="1">
    <citation type="submission" date="2017-02" db="EMBL/GenBank/DDBJ databases">
        <title>Draft genome sequence of Haemophilus felis CCUG 31170 type strain.</title>
        <authorList>
            <person name="Engstrom-Jakobsson H."/>
            <person name="Salva-Serra F."/>
            <person name="Thorell K."/>
            <person name="Gonzales-Siles L."/>
            <person name="Karlsson R."/>
            <person name="Boulund F."/>
            <person name="Engstrand L."/>
            <person name="Kristiansson E."/>
            <person name="Moore E."/>
        </authorList>
    </citation>
    <scope>NUCLEOTIDE SEQUENCE [LARGE SCALE GENOMIC DNA]</scope>
    <source>
        <strain evidence="1 2">CCUG 31170</strain>
    </source>
</reference>
<organism evidence="1 2">
    <name type="scientific">[Haemophilus] felis</name>
    <dbReference type="NCBI Taxonomy" id="123822"/>
    <lineage>
        <taxon>Bacteria</taxon>
        <taxon>Pseudomonadati</taxon>
        <taxon>Pseudomonadota</taxon>
        <taxon>Gammaproteobacteria</taxon>
        <taxon>Pasteurellales</taxon>
        <taxon>Pasteurellaceae</taxon>
    </lineage>
</organism>
<dbReference type="EMBL" id="MUYB01000051">
    <property type="protein sequence ID" value="OOS01038.1"/>
    <property type="molecule type" value="Genomic_DNA"/>
</dbReference>
<dbReference type="SUPFAM" id="SSF143011">
    <property type="entry name" value="RelE-like"/>
    <property type="match status" value="1"/>
</dbReference>
<gene>
    <name evidence="1" type="ORF">B0188_10295</name>
</gene>
<evidence type="ECO:0000313" key="2">
    <source>
        <dbReference type="Proteomes" id="UP000190023"/>
    </source>
</evidence>